<gene>
    <name evidence="1" type="ORF">GCM10009765_02790</name>
</gene>
<sequence length="56" mass="6598">MLEWIWIHPYDRGGRLFSQVWPELEATYGKFHIRGPYSKPMEVALHDLGITDGRLI</sequence>
<comment type="caution">
    <text evidence="1">The sequence shown here is derived from an EMBL/GenBank/DDBJ whole genome shotgun (WGS) entry which is preliminary data.</text>
</comment>
<dbReference type="Proteomes" id="UP001500618">
    <property type="component" value="Unassembled WGS sequence"/>
</dbReference>
<dbReference type="EMBL" id="BAAANY010000001">
    <property type="protein sequence ID" value="GAA1656762.1"/>
    <property type="molecule type" value="Genomic_DNA"/>
</dbReference>
<keyword evidence="2" id="KW-1185">Reference proteome</keyword>
<organism evidence="1 2">
    <name type="scientific">Fodinicola feengrottensis</name>
    <dbReference type="NCBI Taxonomy" id="435914"/>
    <lineage>
        <taxon>Bacteria</taxon>
        <taxon>Bacillati</taxon>
        <taxon>Actinomycetota</taxon>
        <taxon>Actinomycetes</taxon>
        <taxon>Mycobacteriales</taxon>
        <taxon>Fodinicola</taxon>
    </lineage>
</organism>
<reference evidence="1 2" key="1">
    <citation type="journal article" date="2019" name="Int. J. Syst. Evol. Microbiol.">
        <title>The Global Catalogue of Microorganisms (GCM) 10K type strain sequencing project: providing services to taxonomists for standard genome sequencing and annotation.</title>
        <authorList>
            <consortium name="The Broad Institute Genomics Platform"/>
            <consortium name="The Broad Institute Genome Sequencing Center for Infectious Disease"/>
            <person name="Wu L."/>
            <person name="Ma J."/>
        </authorList>
    </citation>
    <scope>NUCLEOTIDE SEQUENCE [LARGE SCALE GENOMIC DNA]</scope>
    <source>
        <strain evidence="1 2">JCM 14718</strain>
    </source>
</reference>
<proteinExistence type="predicted"/>
<protein>
    <submittedName>
        <fullName evidence="1">Uncharacterized protein</fullName>
    </submittedName>
</protein>
<name>A0ABN2FQP1_9ACTN</name>
<dbReference type="RefSeq" id="WP_344306363.1">
    <property type="nucleotide sequence ID" value="NZ_BAAANY010000001.1"/>
</dbReference>
<accession>A0ABN2FQP1</accession>
<evidence type="ECO:0000313" key="1">
    <source>
        <dbReference type="EMBL" id="GAA1656762.1"/>
    </source>
</evidence>
<evidence type="ECO:0000313" key="2">
    <source>
        <dbReference type="Proteomes" id="UP001500618"/>
    </source>
</evidence>